<evidence type="ECO:0000313" key="3">
    <source>
        <dbReference type="Proteomes" id="UP000295192"/>
    </source>
</evidence>
<dbReference type="EMBL" id="LSRL02000243">
    <property type="protein sequence ID" value="TDG42340.1"/>
    <property type="molecule type" value="Genomic_DNA"/>
</dbReference>
<sequence>MRVKTLDLALAFYACRLLHYQPDHHHHHHHHHHHQRQHLNDQHLHLYQQFLAFSPFIIIIIIIIIIIVVIFCSVTFICIIFCFISSLRLSTLAARFFINLIIISIIVFIFSIIIIVISSSSSSIIDTLKLLQVLLTSSACYILIRGIIIPGWNSLSSESCKQTAAKIDVVKHVASLNESALLSHLVLCRDSPRSSAFSARPDSNQRAIC</sequence>
<protein>
    <submittedName>
        <fullName evidence="2">Uncharacterized protein</fullName>
    </submittedName>
</protein>
<dbReference type="AlphaFoldDB" id="A0A484B2Q4"/>
<name>A0A484B2Q4_DRONA</name>
<keyword evidence="3" id="KW-1185">Reference proteome</keyword>
<dbReference type="Proteomes" id="UP000295192">
    <property type="component" value="Unassembled WGS sequence"/>
</dbReference>
<reference evidence="2 3" key="1">
    <citation type="journal article" date="2019" name="J. Hered.">
        <title>An Improved Genome Assembly for Drosophila navojoa, the Basal Species in the mojavensis Cluster.</title>
        <authorList>
            <person name="Vanderlinde T."/>
            <person name="Dupim E.G."/>
            <person name="Nazario-Yepiz N.O."/>
            <person name="Carvalho A.B."/>
        </authorList>
    </citation>
    <scope>NUCLEOTIDE SEQUENCE [LARGE SCALE GENOMIC DNA]</scope>
    <source>
        <strain evidence="2">Navoj_Jal97</strain>
        <tissue evidence="2">Whole organism</tissue>
    </source>
</reference>
<gene>
    <name evidence="2" type="ORF">AWZ03_011228</name>
</gene>
<organism evidence="2 3">
    <name type="scientific">Drosophila navojoa</name>
    <name type="common">Fruit fly</name>
    <dbReference type="NCBI Taxonomy" id="7232"/>
    <lineage>
        <taxon>Eukaryota</taxon>
        <taxon>Metazoa</taxon>
        <taxon>Ecdysozoa</taxon>
        <taxon>Arthropoda</taxon>
        <taxon>Hexapoda</taxon>
        <taxon>Insecta</taxon>
        <taxon>Pterygota</taxon>
        <taxon>Neoptera</taxon>
        <taxon>Endopterygota</taxon>
        <taxon>Diptera</taxon>
        <taxon>Brachycera</taxon>
        <taxon>Muscomorpha</taxon>
        <taxon>Ephydroidea</taxon>
        <taxon>Drosophilidae</taxon>
        <taxon>Drosophila</taxon>
    </lineage>
</organism>
<keyword evidence="1" id="KW-0472">Membrane</keyword>
<evidence type="ECO:0000256" key="1">
    <source>
        <dbReference type="SAM" id="Phobius"/>
    </source>
</evidence>
<evidence type="ECO:0000313" key="2">
    <source>
        <dbReference type="EMBL" id="TDG42340.1"/>
    </source>
</evidence>
<keyword evidence="1" id="KW-1133">Transmembrane helix</keyword>
<accession>A0A484B2Q4</accession>
<feature type="transmembrane region" description="Helical" evidence="1">
    <location>
        <begin position="56"/>
        <end position="84"/>
    </location>
</feature>
<keyword evidence="1" id="KW-0812">Transmembrane</keyword>
<proteinExistence type="predicted"/>
<feature type="transmembrane region" description="Helical" evidence="1">
    <location>
        <begin position="130"/>
        <end position="152"/>
    </location>
</feature>
<comment type="caution">
    <text evidence="2">The sequence shown here is derived from an EMBL/GenBank/DDBJ whole genome shotgun (WGS) entry which is preliminary data.</text>
</comment>
<feature type="transmembrane region" description="Helical" evidence="1">
    <location>
        <begin position="96"/>
        <end position="118"/>
    </location>
</feature>